<comment type="caution">
    <text evidence="3">The sequence shown here is derived from an EMBL/GenBank/DDBJ whole genome shotgun (WGS) entry which is preliminary data.</text>
</comment>
<evidence type="ECO:0000313" key="3">
    <source>
        <dbReference type="EMBL" id="KAK4290541.1"/>
    </source>
</evidence>
<accession>A0AAE1TMJ5</accession>
<feature type="compositionally biased region" description="Polar residues" evidence="2">
    <location>
        <begin position="27"/>
        <end position="43"/>
    </location>
</feature>
<evidence type="ECO:0000256" key="2">
    <source>
        <dbReference type="SAM" id="MobiDB-lite"/>
    </source>
</evidence>
<proteinExistence type="predicted"/>
<reference evidence="3" key="1">
    <citation type="submission" date="2023-11" db="EMBL/GenBank/DDBJ databases">
        <title>Genome assemblies of two species of porcelain crab, Petrolisthes cinctipes and Petrolisthes manimaculis (Anomura: Porcellanidae).</title>
        <authorList>
            <person name="Angst P."/>
        </authorList>
    </citation>
    <scope>NUCLEOTIDE SEQUENCE</scope>
    <source>
        <strain evidence="3">PB745_02</strain>
        <tissue evidence="3">Gill</tissue>
    </source>
</reference>
<evidence type="ECO:0000256" key="1">
    <source>
        <dbReference type="SAM" id="Coils"/>
    </source>
</evidence>
<keyword evidence="4" id="KW-1185">Reference proteome</keyword>
<feature type="compositionally biased region" description="Basic and acidic residues" evidence="2">
    <location>
        <begin position="9"/>
        <end position="23"/>
    </location>
</feature>
<gene>
    <name evidence="3" type="ORF">Pmani_036567</name>
</gene>
<organism evidence="3 4">
    <name type="scientific">Petrolisthes manimaculis</name>
    <dbReference type="NCBI Taxonomy" id="1843537"/>
    <lineage>
        <taxon>Eukaryota</taxon>
        <taxon>Metazoa</taxon>
        <taxon>Ecdysozoa</taxon>
        <taxon>Arthropoda</taxon>
        <taxon>Crustacea</taxon>
        <taxon>Multicrustacea</taxon>
        <taxon>Malacostraca</taxon>
        <taxon>Eumalacostraca</taxon>
        <taxon>Eucarida</taxon>
        <taxon>Decapoda</taxon>
        <taxon>Pleocyemata</taxon>
        <taxon>Anomura</taxon>
        <taxon>Galatheoidea</taxon>
        <taxon>Porcellanidae</taxon>
        <taxon>Petrolisthes</taxon>
    </lineage>
</organism>
<dbReference type="AlphaFoldDB" id="A0AAE1TMJ5"/>
<dbReference type="Proteomes" id="UP001292094">
    <property type="component" value="Unassembled WGS sequence"/>
</dbReference>
<dbReference type="EMBL" id="JAWZYT010005445">
    <property type="protein sequence ID" value="KAK4290541.1"/>
    <property type="molecule type" value="Genomic_DNA"/>
</dbReference>
<keyword evidence="1" id="KW-0175">Coiled coil</keyword>
<feature type="coiled-coil region" evidence="1">
    <location>
        <begin position="447"/>
        <end position="500"/>
    </location>
</feature>
<sequence>MVLMEEVPVDAKPKHEEKSRGKDVGPTTPTVPTHIPATTPTVPTYIPATTPTVPAQIVATTPVQVGSTTPISYTQMESETEKVSQEGNCSVRNETSYSFNTMPRDMDNITQINDSNTEPEQQQFLHVRPNTENVTMNVRLRKPRFVGDGHVGKVSIEELEKTPVNTTMIHCKQLIILRYANLEGNTMACTISPRLFTEEEQAMQLEKWKDRANQTVVMDSVEDFMEVVEECFKTEEEQRLVFWTLTTLIAGIAPGKSHCSCERIFRRCLSSVDTFYSKVLYQFYFAVLYPPDTCVARWEMPPSVNETELQRALLVVVNQLQSLSSVGNVNDGMWSTKSEEETKDYVTEEELREELNSSVKEEETKDLVTEELLISTVKEEETKEITEDLIFTMREEETRDHVTEEVEEEVISTVEEDAAKVQVIEKVREELVSSLEVVKDGRIPNVEEVKEEEIMNKEEVEAEVEEEGILREEEVGGGLISNVEEVKEEEIMNKEEVEEEGILREEEVGGWRISRVEEVEEEGSVSGEKFEEGILRKEDVEDGRIVRGEEVEDEGIVRRGKFKGGILRKEDVEDGRIVRKEEVEDEGIVRGEEVEDEGIVRGEEVEDEGIEERGDFDQKRTEDRLPSFSTTRKLVGVGKTRHAKYMSTTTTVHLHHLSPPPLSSSTTTFLLHHHSPPPPPLQSTTTFLLHHYSPPPPFSTTTRVI</sequence>
<evidence type="ECO:0000313" key="4">
    <source>
        <dbReference type="Proteomes" id="UP001292094"/>
    </source>
</evidence>
<feature type="region of interest" description="Disordered" evidence="2">
    <location>
        <begin position="1"/>
        <end position="43"/>
    </location>
</feature>
<name>A0AAE1TMJ5_9EUCA</name>
<protein>
    <submittedName>
        <fullName evidence="3">Uncharacterized protein</fullName>
    </submittedName>
</protein>